<evidence type="ECO:0000313" key="10">
    <source>
        <dbReference type="Proteomes" id="UP000199103"/>
    </source>
</evidence>
<feature type="transmembrane region" description="Helical" evidence="7">
    <location>
        <begin position="20"/>
        <end position="43"/>
    </location>
</feature>
<dbReference type="OrthoDB" id="9807815at2"/>
<dbReference type="GO" id="GO:0000271">
    <property type="term" value="P:polysaccharide biosynthetic process"/>
    <property type="evidence" value="ECO:0007669"/>
    <property type="project" value="InterPro"/>
</dbReference>
<evidence type="ECO:0000259" key="8">
    <source>
        <dbReference type="Pfam" id="PF04138"/>
    </source>
</evidence>
<proteinExistence type="inferred from homology"/>
<keyword evidence="3 7" id="KW-0812">Transmembrane</keyword>
<accession>A0A1H1NMS3</accession>
<evidence type="ECO:0000313" key="9">
    <source>
        <dbReference type="EMBL" id="SDS00005.1"/>
    </source>
</evidence>
<protein>
    <submittedName>
        <fullName evidence="9">Putative flippase GtrA (Transmembrane translocase of bactoprenol-linked glucose)</fullName>
    </submittedName>
</protein>
<keyword evidence="5 7" id="KW-0472">Membrane</keyword>
<evidence type="ECO:0000256" key="3">
    <source>
        <dbReference type="ARBA" id="ARBA00022692"/>
    </source>
</evidence>
<sequence>MRRLGHFLFVRHRHNWAQLIRFGLVGGSGALVNMLVVIILKKVGPSYRDVFLDLPLTDFNVRWYHVIVTIAFLVANFWNFWINRRWTFRTTKHSSWYSEYPPFLAVGAIGQVLSLGLVTALIHSGSPISLPDRVFDDSSGFRTKLYWAQLISIVVVTPVTFLVNKFWTFSAVRSGRPTKLVPIDGEVPDDQPSRPEPVQPTQAIEELTTHGPVPPASPDPSVVEPDVGAAEPDPSSAGSDTRAVS</sequence>
<dbReference type="RefSeq" id="WP_091519531.1">
    <property type="nucleotide sequence ID" value="NZ_LT629772.1"/>
</dbReference>
<comment type="subcellular location">
    <subcellularLocation>
        <location evidence="1">Membrane</location>
        <topology evidence="1">Multi-pass membrane protein</topology>
    </subcellularLocation>
</comment>
<dbReference type="InterPro" id="IPR051401">
    <property type="entry name" value="GtrA_CellWall_Glycosyl"/>
</dbReference>
<keyword evidence="4 7" id="KW-1133">Transmembrane helix</keyword>
<comment type="similarity">
    <text evidence="2">Belongs to the GtrA family.</text>
</comment>
<feature type="region of interest" description="Disordered" evidence="6">
    <location>
        <begin position="181"/>
        <end position="245"/>
    </location>
</feature>
<feature type="compositionally biased region" description="Polar residues" evidence="6">
    <location>
        <begin position="236"/>
        <end position="245"/>
    </location>
</feature>
<feature type="transmembrane region" description="Helical" evidence="7">
    <location>
        <begin position="63"/>
        <end position="82"/>
    </location>
</feature>
<dbReference type="GO" id="GO:0005886">
    <property type="term" value="C:plasma membrane"/>
    <property type="evidence" value="ECO:0007669"/>
    <property type="project" value="TreeGrafter"/>
</dbReference>
<reference evidence="9 10" key="1">
    <citation type="submission" date="2016-10" db="EMBL/GenBank/DDBJ databases">
        <authorList>
            <person name="de Groot N.N."/>
        </authorList>
    </citation>
    <scope>NUCLEOTIDE SEQUENCE [LARGE SCALE GENOMIC DNA]</scope>
    <source>
        <strain evidence="9 10">DSM 21800</strain>
    </source>
</reference>
<dbReference type="Proteomes" id="UP000199103">
    <property type="component" value="Chromosome I"/>
</dbReference>
<dbReference type="AlphaFoldDB" id="A0A1H1NMS3"/>
<evidence type="ECO:0000256" key="4">
    <source>
        <dbReference type="ARBA" id="ARBA00022989"/>
    </source>
</evidence>
<feature type="transmembrane region" description="Helical" evidence="7">
    <location>
        <begin position="103"/>
        <end position="125"/>
    </location>
</feature>
<feature type="transmembrane region" description="Helical" evidence="7">
    <location>
        <begin position="145"/>
        <end position="167"/>
    </location>
</feature>
<dbReference type="PANTHER" id="PTHR38459:SF1">
    <property type="entry name" value="PROPHAGE BACTOPRENOL-LINKED GLUCOSE TRANSLOCASE HOMOLOG"/>
    <property type="match status" value="1"/>
</dbReference>
<evidence type="ECO:0000256" key="6">
    <source>
        <dbReference type="SAM" id="MobiDB-lite"/>
    </source>
</evidence>
<feature type="domain" description="GtrA/DPMS transmembrane" evidence="8">
    <location>
        <begin position="21"/>
        <end position="169"/>
    </location>
</feature>
<evidence type="ECO:0000256" key="5">
    <source>
        <dbReference type="ARBA" id="ARBA00023136"/>
    </source>
</evidence>
<organism evidence="9 10">
    <name type="scientific">Microlunatus soli</name>
    <dbReference type="NCBI Taxonomy" id="630515"/>
    <lineage>
        <taxon>Bacteria</taxon>
        <taxon>Bacillati</taxon>
        <taxon>Actinomycetota</taxon>
        <taxon>Actinomycetes</taxon>
        <taxon>Propionibacteriales</taxon>
        <taxon>Propionibacteriaceae</taxon>
        <taxon>Microlunatus</taxon>
    </lineage>
</organism>
<dbReference type="Pfam" id="PF04138">
    <property type="entry name" value="GtrA_DPMS_TM"/>
    <property type="match status" value="1"/>
</dbReference>
<dbReference type="STRING" id="630515.SAMN04489812_0567"/>
<dbReference type="EMBL" id="LT629772">
    <property type="protein sequence ID" value="SDS00005.1"/>
    <property type="molecule type" value="Genomic_DNA"/>
</dbReference>
<name>A0A1H1NMS3_9ACTN</name>
<dbReference type="PANTHER" id="PTHR38459">
    <property type="entry name" value="PROPHAGE BACTOPRENOL-LINKED GLUCOSE TRANSLOCASE HOMOLOG"/>
    <property type="match status" value="1"/>
</dbReference>
<dbReference type="InterPro" id="IPR007267">
    <property type="entry name" value="GtrA_DPMS_TM"/>
</dbReference>
<evidence type="ECO:0000256" key="7">
    <source>
        <dbReference type="SAM" id="Phobius"/>
    </source>
</evidence>
<gene>
    <name evidence="9" type="ORF">SAMN04489812_0567</name>
</gene>
<evidence type="ECO:0000256" key="2">
    <source>
        <dbReference type="ARBA" id="ARBA00009399"/>
    </source>
</evidence>
<evidence type="ECO:0000256" key="1">
    <source>
        <dbReference type="ARBA" id="ARBA00004141"/>
    </source>
</evidence>
<keyword evidence="10" id="KW-1185">Reference proteome</keyword>